<evidence type="ECO:0000313" key="1">
    <source>
        <dbReference type="EMBL" id="CAG7825354.1"/>
    </source>
</evidence>
<feature type="non-terminal residue" evidence="1">
    <location>
        <position position="1"/>
    </location>
</feature>
<gene>
    <name evidence="1" type="ORF">AFUS01_LOCUS35468</name>
</gene>
<name>A0A8J2KXT8_9HEXA</name>
<organism evidence="1 2">
    <name type="scientific">Allacma fusca</name>
    <dbReference type="NCBI Taxonomy" id="39272"/>
    <lineage>
        <taxon>Eukaryota</taxon>
        <taxon>Metazoa</taxon>
        <taxon>Ecdysozoa</taxon>
        <taxon>Arthropoda</taxon>
        <taxon>Hexapoda</taxon>
        <taxon>Collembola</taxon>
        <taxon>Symphypleona</taxon>
        <taxon>Sminthuridae</taxon>
        <taxon>Allacma</taxon>
    </lineage>
</organism>
<comment type="caution">
    <text evidence="1">The sequence shown here is derived from an EMBL/GenBank/DDBJ whole genome shotgun (WGS) entry which is preliminary data.</text>
</comment>
<dbReference type="EMBL" id="CAJVCH010535911">
    <property type="protein sequence ID" value="CAG7825354.1"/>
    <property type="molecule type" value="Genomic_DNA"/>
</dbReference>
<dbReference type="Proteomes" id="UP000708208">
    <property type="component" value="Unassembled WGS sequence"/>
</dbReference>
<evidence type="ECO:0000313" key="2">
    <source>
        <dbReference type="Proteomes" id="UP000708208"/>
    </source>
</evidence>
<sequence length="44" mass="5025">PKVQSPENRRTYGENVEGEEFLCRAKGNAKRRVLANSFSNVRCL</sequence>
<protein>
    <submittedName>
        <fullName evidence="1">Uncharacterized protein</fullName>
    </submittedName>
</protein>
<dbReference type="AlphaFoldDB" id="A0A8J2KXT8"/>
<reference evidence="1" key="1">
    <citation type="submission" date="2021-06" db="EMBL/GenBank/DDBJ databases">
        <authorList>
            <person name="Hodson N. C."/>
            <person name="Mongue J. A."/>
            <person name="Jaron S. K."/>
        </authorList>
    </citation>
    <scope>NUCLEOTIDE SEQUENCE</scope>
</reference>
<keyword evidence="2" id="KW-1185">Reference proteome</keyword>
<proteinExistence type="predicted"/>
<accession>A0A8J2KXT8</accession>